<feature type="transmembrane region" description="Helical" evidence="2">
    <location>
        <begin position="122"/>
        <end position="140"/>
    </location>
</feature>
<proteinExistence type="predicted"/>
<organism evidence="3 4">
    <name type="scientific">Streptomyces venezuelae</name>
    <dbReference type="NCBI Taxonomy" id="54571"/>
    <lineage>
        <taxon>Bacteria</taxon>
        <taxon>Bacillati</taxon>
        <taxon>Actinomycetota</taxon>
        <taxon>Actinomycetes</taxon>
        <taxon>Kitasatosporales</taxon>
        <taxon>Streptomycetaceae</taxon>
        <taxon>Streptomyces</taxon>
    </lineage>
</organism>
<name>A0A5P2BXF9_STRVZ</name>
<gene>
    <name evidence="3" type="ORF">DEJ48_17225</name>
</gene>
<dbReference type="AlphaFoldDB" id="A0A5P2BXF9"/>
<dbReference type="OrthoDB" id="4329566at2"/>
<dbReference type="Proteomes" id="UP000322927">
    <property type="component" value="Chromosome"/>
</dbReference>
<feature type="region of interest" description="Disordered" evidence="1">
    <location>
        <begin position="147"/>
        <end position="178"/>
    </location>
</feature>
<evidence type="ECO:0000256" key="1">
    <source>
        <dbReference type="SAM" id="MobiDB-lite"/>
    </source>
</evidence>
<feature type="compositionally biased region" description="Basic residues" evidence="1">
    <location>
        <begin position="164"/>
        <end position="178"/>
    </location>
</feature>
<feature type="compositionally biased region" description="Low complexity" evidence="1">
    <location>
        <begin position="15"/>
        <end position="26"/>
    </location>
</feature>
<feature type="region of interest" description="Disordered" evidence="1">
    <location>
        <begin position="1"/>
        <end position="28"/>
    </location>
</feature>
<accession>A0A5P2BXF9</accession>
<evidence type="ECO:0000313" key="3">
    <source>
        <dbReference type="EMBL" id="QES34913.1"/>
    </source>
</evidence>
<sequence>MTDDPAPQTPPPGTTPSSSSSAGTAPGPQPEPLRFFGTTWVAHDGGYGARRAGVAVGSLVAAAAGCFVLRFAYEGLAIAAVGKFVNLLVVVMFAICSALAFRRTWEGFTRRHDPASQSSMRGLMTIGFVGTLLAYFLRSFSEAPGEKLHRKEYEEAREQYEKRTARRTRNPSRKNRKR</sequence>
<feature type="compositionally biased region" description="Basic and acidic residues" evidence="1">
    <location>
        <begin position="147"/>
        <end position="163"/>
    </location>
</feature>
<keyword evidence="2" id="KW-1133">Transmembrane helix</keyword>
<protein>
    <recommendedName>
        <fullName evidence="5">EamA/RhaT family transporter</fullName>
    </recommendedName>
</protein>
<keyword evidence="2" id="KW-0472">Membrane</keyword>
<evidence type="ECO:0000313" key="4">
    <source>
        <dbReference type="Proteomes" id="UP000322927"/>
    </source>
</evidence>
<feature type="transmembrane region" description="Helical" evidence="2">
    <location>
        <begin position="52"/>
        <end position="72"/>
    </location>
</feature>
<reference evidence="3 4" key="1">
    <citation type="submission" date="2018-05" db="EMBL/GenBank/DDBJ databases">
        <title>Streptomyces venezuelae.</title>
        <authorList>
            <person name="Kim W."/>
            <person name="Lee N."/>
            <person name="Cho B.-K."/>
        </authorList>
    </citation>
    <scope>NUCLEOTIDE SEQUENCE [LARGE SCALE GENOMIC DNA]</scope>
    <source>
        <strain evidence="3 4">ATCC 14584</strain>
    </source>
</reference>
<feature type="transmembrane region" description="Helical" evidence="2">
    <location>
        <begin position="78"/>
        <end position="101"/>
    </location>
</feature>
<evidence type="ECO:0000256" key="2">
    <source>
        <dbReference type="SAM" id="Phobius"/>
    </source>
</evidence>
<evidence type="ECO:0008006" key="5">
    <source>
        <dbReference type="Google" id="ProtNLM"/>
    </source>
</evidence>
<dbReference type="RefSeq" id="WP_150217052.1">
    <property type="nucleotide sequence ID" value="NZ_CP029192.1"/>
</dbReference>
<dbReference type="EMBL" id="CP029192">
    <property type="protein sequence ID" value="QES34913.1"/>
    <property type="molecule type" value="Genomic_DNA"/>
</dbReference>
<keyword evidence="2" id="KW-0812">Transmembrane</keyword>